<protein>
    <recommendedName>
        <fullName evidence="4">Short-chain dehydrogenase</fullName>
    </recommendedName>
</protein>
<proteinExistence type="predicted"/>
<dbReference type="AlphaFoldDB" id="A0A6V8KYU3"/>
<dbReference type="Pfam" id="PF00106">
    <property type="entry name" value="adh_short"/>
    <property type="match status" value="1"/>
</dbReference>
<dbReference type="InterPro" id="IPR036291">
    <property type="entry name" value="NAD(P)-bd_dom_sf"/>
</dbReference>
<dbReference type="Proteomes" id="UP000482960">
    <property type="component" value="Unassembled WGS sequence"/>
</dbReference>
<sequence>MPSASASCKPSTPNFWLGYKAVATRKENSEIGSDHRRKQWYRPALSSFGTAAERATFLAVDLSTHTGVRDAAKRVLDEHDHFDAILHSAGVYTPGKDLRTADGLSLYFAVNYLSRYHLTQLLLPGLRPAQDRRVIMMTAKIDLATTVDLDLFPRFEPFNFRRQSDQMVMGNFHYAAHLTRTQPGLRTAVVNAGAAKTDILRHMPSYMRAVSVVIGPLFFNSIEQSAHNPVQASIRDDWPAATYWEKPGDFEHRTPIILDESVTRRIVHVSRELTGA</sequence>
<reference evidence="2 3" key="1">
    <citation type="submission" date="2020-03" db="EMBL/GenBank/DDBJ databases">
        <title>Whole genome shotgun sequence of Phytohabitans rumicis NBRC 108638.</title>
        <authorList>
            <person name="Komaki H."/>
            <person name="Tamura T."/>
        </authorList>
    </citation>
    <scope>NUCLEOTIDE SEQUENCE [LARGE SCALE GENOMIC DNA]</scope>
    <source>
        <strain evidence="2 3">NBRC 108638</strain>
    </source>
</reference>
<dbReference type="EMBL" id="BLPG01000001">
    <property type="protein sequence ID" value="GFJ87017.1"/>
    <property type="molecule type" value="Genomic_DNA"/>
</dbReference>
<evidence type="ECO:0000313" key="3">
    <source>
        <dbReference type="Proteomes" id="UP000482960"/>
    </source>
</evidence>
<dbReference type="SUPFAM" id="SSF51735">
    <property type="entry name" value="NAD(P)-binding Rossmann-fold domains"/>
    <property type="match status" value="1"/>
</dbReference>
<name>A0A6V8KYU3_9ACTN</name>
<evidence type="ECO:0008006" key="4">
    <source>
        <dbReference type="Google" id="ProtNLM"/>
    </source>
</evidence>
<dbReference type="PANTHER" id="PTHR43157">
    <property type="entry name" value="PHOSPHATIDYLINOSITOL-GLYCAN BIOSYNTHESIS CLASS F PROTEIN-RELATED"/>
    <property type="match status" value="1"/>
</dbReference>
<comment type="caution">
    <text evidence="2">The sequence shown here is derived from an EMBL/GenBank/DDBJ whole genome shotgun (WGS) entry which is preliminary data.</text>
</comment>
<dbReference type="Gene3D" id="3.40.50.720">
    <property type="entry name" value="NAD(P)-binding Rossmann-like Domain"/>
    <property type="match status" value="1"/>
</dbReference>
<gene>
    <name evidence="2" type="ORF">Prum_006590</name>
</gene>
<accession>A0A6V8KYU3</accession>
<dbReference type="GO" id="GO:0016491">
    <property type="term" value="F:oxidoreductase activity"/>
    <property type="evidence" value="ECO:0007669"/>
    <property type="project" value="UniProtKB-KW"/>
</dbReference>
<reference evidence="2 3" key="2">
    <citation type="submission" date="2020-03" db="EMBL/GenBank/DDBJ databases">
        <authorList>
            <person name="Ichikawa N."/>
            <person name="Kimura A."/>
            <person name="Kitahashi Y."/>
            <person name="Uohara A."/>
        </authorList>
    </citation>
    <scope>NUCLEOTIDE SEQUENCE [LARGE SCALE GENOMIC DNA]</scope>
    <source>
        <strain evidence="2 3">NBRC 108638</strain>
    </source>
</reference>
<organism evidence="2 3">
    <name type="scientific">Phytohabitans rumicis</name>
    <dbReference type="NCBI Taxonomy" id="1076125"/>
    <lineage>
        <taxon>Bacteria</taxon>
        <taxon>Bacillati</taxon>
        <taxon>Actinomycetota</taxon>
        <taxon>Actinomycetes</taxon>
        <taxon>Micromonosporales</taxon>
        <taxon>Micromonosporaceae</taxon>
    </lineage>
</organism>
<dbReference type="RefSeq" id="WP_173073788.1">
    <property type="nucleotide sequence ID" value="NZ_BAABJB010000031.1"/>
</dbReference>
<keyword evidence="1" id="KW-0560">Oxidoreductase</keyword>
<dbReference type="PANTHER" id="PTHR43157:SF31">
    <property type="entry name" value="PHOSPHATIDYLINOSITOL-GLYCAN BIOSYNTHESIS CLASS F PROTEIN"/>
    <property type="match status" value="1"/>
</dbReference>
<evidence type="ECO:0000313" key="2">
    <source>
        <dbReference type="EMBL" id="GFJ87017.1"/>
    </source>
</evidence>
<evidence type="ECO:0000256" key="1">
    <source>
        <dbReference type="ARBA" id="ARBA00023002"/>
    </source>
</evidence>
<keyword evidence="3" id="KW-1185">Reference proteome</keyword>
<dbReference type="InterPro" id="IPR002347">
    <property type="entry name" value="SDR_fam"/>
</dbReference>